<dbReference type="SUPFAM" id="SSF53067">
    <property type="entry name" value="Actin-like ATPase domain"/>
    <property type="match status" value="2"/>
</dbReference>
<keyword evidence="5" id="KW-1185">Reference proteome</keyword>
<dbReference type="OrthoDB" id="2401965at2759"/>
<proteinExistence type="inferred from homology"/>
<dbReference type="InterPro" id="IPR043129">
    <property type="entry name" value="ATPase_NBD"/>
</dbReference>
<dbReference type="Gene3D" id="3.30.420.40">
    <property type="match status" value="2"/>
</dbReference>
<reference evidence="4 5" key="1">
    <citation type="journal article" date="2012" name="Genome Biol.">
        <title>Genome and low-iron response of an oceanic diatom adapted to chronic iron limitation.</title>
        <authorList>
            <person name="Lommer M."/>
            <person name="Specht M."/>
            <person name="Roy A.S."/>
            <person name="Kraemer L."/>
            <person name="Andreson R."/>
            <person name="Gutowska M.A."/>
            <person name="Wolf J."/>
            <person name="Bergner S.V."/>
            <person name="Schilhabel M.B."/>
            <person name="Klostermeier U.C."/>
            <person name="Beiko R.G."/>
            <person name="Rosenstiel P."/>
            <person name="Hippler M."/>
            <person name="Laroche J."/>
        </authorList>
    </citation>
    <scope>NUCLEOTIDE SEQUENCE [LARGE SCALE GENOMIC DNA]</scope>
    <source>
        <strain evidence="4 5">CCMP1005</strain>
    </source>
</reference>
<dbReference type="EMBL" id="AGNL01020226">
    <property type="protein sequence ID" value="EJK61274.1"/>
    <property type="molecule type" value="Genomic_DNA"/>
</dbReference>
<evidence type="ECO:0000313" key="4">
    <source>
        <dbReference type="EMBL" id="EJK61274.1"/>
    </source>
</evidence>
<dbReference type="GO" id="GO:0140662">
    <property type="term" value="F:ATP-dependent protein folding chaperone"/>
    <property type="evidence" value="ECO:0007669"/>
    <property type="project" value="InterPro"/>
</dbReference>
<keyword evidence="1 3" id="KW-0547">Nucleotide-binding</keyword>
<comment type="caution">
    <text evidence="4">The sequence shown here is derived from an EMBL/GenBank/DDBJ whole genome shotgun (WGS) entry which is preliminary data.</text>
</comment>
<accession>K0S8N0</accession>
<dbReference type="PROSITE" id="PS00297">
    <property type="entry name" value="HSP70_1"/>
    <property type="match status" value="1"/>
</dbReference>
<dbReference type="AlphaFoldDB" id="K0S8N0"/>
<organism evidence="4 5">
    <name type="scientific">Thalassiosira oceanica</name>
    <name type="common">Marine diatom</name>
    <dbReference type="NCBI Taxonomy" id="159749"/>
    <lineage>
        <taxon>Eukaryota</taxon>
        <taxon>Sar</taxon>
        <taxon>Stramenopiles</taxon>
        <taxon>Ochrophyta</taxon>
        <taxon>Bacillariophyta</taxon>
        <taxon>Coscinodiscophyceae</taxon>
        <taxon>Thalassiosirophycidae</taxon>
        <taxon>Thalassiosirales</taxon>
        <taxon>Thalassiosiraceae</taxon>
        <taxon>Thalassiosira</taxon>
    </lineage>
</organism>
<gene>
    <name evidence="4" type="ORF">THAOC_18273</name>
</gene>
<evidence type="ECO:0000256" key="3">
    <source>
        <dbReference type="RuleBase" id="RU003322"/>
    </source>
</evidence>
<dbReference type="PROSITE" id="PS01036">
    <property type="entry name" value="HSP70_3"/>
    <property type="match status" value="1"/>
</dbReference>
<dbReference type="PROSITE" id="PS00329">
    <property type="entry name" value="HSP70_2"/>
    <property type="match status" value="1"/>
</dbReference>
<dbReference type="OMA" id="LMRITET"/>
<dbReference type="InterPro" id="IPR013126">
    <property type="entry name" value="Hsp_70_fam"/>
</dbReference>
<dbReference type="PANTHER" id="PTHR19375">
    <property type="entry name" value="HEAT SHOCK PROTEIN 70KDA"/>
    <property type="match status" value="1"/>
</dbReference>
<sequence>MPRVKSTRPRTHARHLGEGAVSNSGLAVSFIVIDCWPSRGWGRHFALYPPSPNMCESSPTPPKGVEIDGRSSSGEIIATTSPALASNTKSEGEPIAHNRVVRRRRKKRERWTKELSSQLRECNNAAAATAAAQIAPQPSHKRIVKRKRMSRLASKHAEDSKSGGIDAILPSLAGVLVLGVVIMAQQGFRGRANTVGIDLGTTNSVVCVQAPAKGVGQIDCIPDPATGSAIIPSVVSFLDNHHLRSFRLTKEEKESIPMMRPHPVDVVVGQRAKDRIDSHPHNTVYHAKRIIGRRYGHEAVSSLDSEVEYEIAENADGVASFAVPYHLPSEESETAGAPGTAVLSPSQIGAYIINHLKMITREYLEHDNIQSAVIAIPAKFEPSQRDATIKAYEQAGLKVTRILEEPTAAALAYGLQKKEDVHYVMVYDFGGGTLDISLLYVGEGGFIDVLGSDGDEQLGGADFDAAVAHWLLEKKGAAEIVRAMADAIATIEDSLVGVDETSNVEDSFEKHCPKLSQVPLCTKSSLHTIGERMKIRLSEHPGETSYEVNEPCYRLPASLGVAPGTANELCEAIIEVSLSMSLGEYDQAVETLYERSLLPISRLLKEQGLGRDEIDEVVMVGGTTRMPQIRELVRKEMAVDKINVSIDPDLTVAYGAASVID</sequence>
<evidence type="ECO:0000256" key="2">
    <source>
        <dbReference type="ARBA" id="ARBA00022840"/>
    </source>
</evidence>
<protein>
    <submittedName>
        <fullName evidence="4">Uncharacterized protein</fullName>
    </submittedName>
</protein>
<dbReference type="InterPro" id="IPR018181">
    <property type="entry name" value="Heat_shock_70_CS"/>
</dbReference>
<name>K0S8N0_THAOC</name>
<evidence type="ECO:0000313" key="5">
    <source>
        <dbReference type="Proteomes" id="UP000266841"/>
    </source>
</evidence>
<evidence type="ECO:0000256" key="1">
    <source>
        <dbReference type="ARBA" id="ARBA00022741"/>
    </source>
</evidence>
<dbReference type="Pfam" id="PF00012">
    <property type="entry name" value="HSP70"/>
    <property type="match status" value="2"/>
</dbReference>
<dbReference type="Gene3D" id="3.90.640.10">
    <property type="entry name" value="Actin, Chain A, domain 4"/>
    <property type="match status" value="1"/>
</dbReference>
<dbReference type="Proteomes" id="UP000266841">
    <property type="component" value="Unassembled WGS sequence"/>
</dbReference>
<comment type="similarity">
    <text evidence="3">Belongs to the heat shock protein 70 family.</text>
</comment>
<dbReference type="GO" id="GO:0005524">
    <property type="term" value="F:ATP binding"/>
    <property type="evidence" value="ECO:0007669"/>
    <property type="project" value="UniProtKB-KW"/>
</dbReference>
<dbReference type="eggNOG" id="KOG0101">
    <property type="taxonomic scope" value="Eukaryota"/>
</dbReference>
<keyword evidence="2 3" id="KW-0067">ATP-binding</keyword>